<comment type="caution">
    <text evidence="2">The sequence shown here is derived from an EMBL/GenBank/DDBJ whole genome shotgun (WGS) entry which is preliminary data.</text>
</comment>
<sequence length="435" mass="51398">MATRKEKRDQETEVNYFFEFAKIKKHYFNELFVKLNQVKDPRHQSYIYYQCDVILLMMILKNACDLKSMRGMTSNFNKEECIKNIQRIIGLKELEELPHYDTINNFLERLEPGELEAIRTYMIQELLNKRCLERYRIIGKYWGVIIDGTGLFSFSEKHCDHCLKREYQNEETDEKRTVYMHHVLEAKLVVGDMVLSIGSEFIENESEDVPKQDCELNAFHRLAKKLKDTYKRLPICILGDSLYACESVFKRCNSYNWVFMMRFKEGRIRSVANEFQTIKSMKSDTNGHLFWVNDISYQERSLNVLEGTLENEGGKDKSFLFITNIKLTKRNAKNMVGVGRSRWKIENQGFNRQKNIRYHIEHAGSLDHQAMKNHYLLTQITDILMQLYENGAKIFKKLKKTAKEISSDLLEAFRTRILTGEDIAKMVKPIQVRFT</sequence>
<dbReference type="InterPro" id="IPR032806">
    <property type="entry name" value="YbfD_N"/>
</dbReference>
<reference evidence="2" key="1">
    <citation type="submission" date="2022-06" db="EMBL/GenBank/DDBJ databases">
        <title>Aquibacillus sp. a new bacterium isolated from soil saline samples.</title>
        <authorList>
            <person name="Galisteo C."/>
            <person name="De La Haba R."/>
            <person name="Sanchez-Porro C."/>
            <person name="Ventosa A."/>
        </authorList>
    </citation>
    <scope>NUCLEOTIDE SEQUENCE</scope>
    <source>
        <strain evidence="2">3ASR75-54</strain>
    </source>
</reference>
<evidence type="ECO:0000313" key="3">
    <source>
        <dbReference type="Proteomes" id="UP001145069"/>
    </source>
</evidence>
<organism evidence="2 3">
    <name type="scientific">Aquibacillus salsiterrae</name>
    <dbReference type="NCBI Taxonomy" id="2950439"/>
    <lineage>
        <taxon>Bacteria</taxon>
        <taxon>Bacillati</taxon>
        <taxon>Bacillota</taxon>
        <taxon>Bacilli</taxon>
        <taxon>Bacillales</taxon>
        <taxon>Bacillaceae</taxon>
        <taxon>Aquibacillus</taxon>
    </lineage>
</organism>
<feature type="domain" description="H repeat-associated protein N-terminal" evidence="1">
    <location>
        <begin position="35"/>
        <end position="118"/>
    </location>
</feature>
<proteinExistence type="predicted"/>
<dbReference type="Proteomes" id="UP001145069">
    <property type="component" value="Unassembled WGS sequence"/>
</dbReference>
<accession>A0A9X3WF03</accession>
<gene>
    <name evidence="2" type="ORF">NC799_04700</name>
</gene>
<dbReference type="Pfam" id="PF13808">
    <property type="entry name" value="DDE_Tnp_1_assoc"/>
    <property type="match status" value="1"/>
</dbReference>
<keyword evidence="3" id="KW-1185">Reference proteome</keyword>
<dbReference type="AlphaFoldDB" id="A0A9X3WF03"/>
<evidence type="ECO:0000313" key="2">
    <source>
        <dbReference type="EMBL" id="MDC3416209.1"/>
    </source>
</evidence>
<dbReference type="EMBL" id="JAMQKC010000003">
    <property type="protein sequence ID" value="MDC3416209.1"/>
    <property type="molecule type" value="Genomic_DNA"/>
</dbReference>
<dbReference type="RefSeq" id="WP_272445214.1">
    <property type="nucleotide sequence ID" value="NZ_JAMQKC010000003.1"/>
</dbReference>
<protein>
    <submittedName>
        <fullName evidence="2">Transposase family protein</fullName>
    </submittedName>
</protein>
<evidence type="ECO:0000259" key="1">
    <source>
        <dbReference type="Pfam" id="PF13808"/>
    </source>
</evidence>
<name>A0A9X3WF03_9BACI</name>